<evidence type="ECO:0000313" key="3">
    <source>
        <dbReference type="EMBL" id="KAF7188305.1"/>
    </source>
</evidence>
<reference evidence="3" key="1">
    <citation type="submission" date="2020-04" db="EMBL/GenBank/DDBJ databases">
        <title>Draft genome resource of the tomato pathogen Pseudocercospora fuligena.</title>
        <authorList>
            <person name="Zaccaron A."/>
        </authorList>
    </citation>
    <scope>NUCLEOTIDE SEQUENCE</scope>
    <source>
        <strain evidence="3">PF001</strain>
    </source>
</reference>
<dbReference type="InterPro" id="IPR032710">
    <property type="entry name" value="NTF2-like_dom_sf"/>
</dbReference>
<evidence type="ECO:0000256" key="1">
    <source>
        <dbReference type="SAM" id="SignalP"/>
    </source>
</evidence>
<organism evidence="3 4">
    <name type="scientific">Pseudocercospora fuligena</name>
    <dbReference type="NCBI Taxonomy" id="685502"/>
    <lineage>
        <taxon>Eukaryota</taxon>
        <taxon>Fungi</taxon>
        <taxon>Dikarya</taxon>
        <taxon>Ascomycota</taxon>
        <taxon>Pezizomycotina</taxon>
        <taxon>Dothideomycetes</taxon>
        <taxon>Dothideomycetidae</taxon>
        <taxon>Mycosphaerellales</taxon>
        <taxon>Mycosphaerellaceae</taxon>
        <taxon>Pseudocercospora</taxon>
    </lineage>
</organism>
<accession>A0A8H6VEF1</accession>
<feature type="domain" description="SnoaL-like" evidence="2">
    <location>
        <begin position="33"/>
        <end position="159"/>
    </location>
</feature>
<dbReference type="InterPro" id="IPR037401">
    <property type="entry name" value="SnoaL-like"/>
</dbReference>
<sequence length="175" mass="19233">MLGLTFLLVSVASAVTAYSAPSKGNMGTQYASAVEGLTQAGYKASWTIDSKNWTALGEVMTKDIYYDSSSLGAYGGKSVGLDEVTAAITAAGKNAKTEYLVTNLYVKELQTPTKARVITYITWSHWVESALKDITKTFRIYYMCDDIWVIQDGAWKMQHSIVQNMGYKAEAPYFG</sequence>
<feature type="signal peptide" evidence="1">
    <location>
        <begin position="1"/>
        <end position="17"/>
    </location>
</feature>
<dbReference type="AlphaFoldDB" id="A0A8H6VEF1"/>
<keyword evidence="1" id="KW-0732">Signal</keyword>
<keyword evidence="4" id="KW-1185">Reference proteome</keyword>
<dbReference type="Proteomes" id="UP000660729">
    <property type="component" value="Unassembled WGS sequence"/>
</dbReference>
<comment type="caution">
    <text evidence="3">The sequence shown here is derived from an EMBL/GenBank/DDBJ whole genome shotgun (WGS) entry which is preliminary data.</text>
</comment>
<dbReference type="OrthoDB" id="2148716at2759"/>
<name>A0A8H6VEF1_9PEZI</name>
<dbReference type="Gene3D" id="3.10.450.50">
    <property type="match status" value="1"/>
</dbReference>
<evidence type="ECO:0000259" key="2">
    <source>
        <dbReference type="Pfam" id="PF13577"/>
    </source>
</evidence>
<dbReference type="EMBL" id="JABCIY010000211">
    <property type="protein sequence ID" value="KAF7188305.1"/>
    <property type="molecule type" value="Genomic_DNA"/>
</dbReference>
<feature type="chain" id="PRO_5034179889" description="SnoaL-like domain-containing protein" evidence="1">
    <location>
        <begin position="18"/>
        <end position="175"/>
    </location>
</feature>
<protein>
    <recommendedName>
        <fullName evidence="2">SnoaL-like domain-containing protein</fullName>
    </recommendedName>
</protein>
<gene>
    <name evidence="3" type="ORF">HII31_10369</name>
</gene>
<evidence type="ECO:0000313" key="4">
    <source>
        <dbReference type="Proteomes" id="UP000660729"/>
    </source>
</evidence>
<dbReference type="SUPFAM" id="SSF54427">
    <property type="entry name" value="NTF2-like"/>
    <property type="match status" value="1"/>
</dbReference>
<proteinExistence type="predicted"/>
<dbReference type="Pfam" id="PF13577">
    <property type="entry name" value="SnoaL_4"/>
    <property type="match status" value="1"/>
</dbReference>